<keyword evidence="1" id="KW-0808">Transferase</keyword>
<dbReference type="GO" id="GO:0016740">
    <property type="term" value="F:transferase activity"/>
    <property type="evidence" value="ECO:0007669"/>
    <property type="project" value="UniProtKB-KW"/>
</dbReference>
<dbReference type="RefSeq" id="WP_163893073.1">
    <property type="nucleotide sequence ID" value="NZ_JAAFYS010000002.1"/>
</dbReference>
<evidence type="ECO:0000313" key="1">
    <source>
        <dbReference type="EMBL" id="NDV01353.1"/>
    </source>
</evidence>
<organism evidence="1 2">
    <name type="scientific">Pseudoroseicyclus tamaricis</name>
    <dbReference type="NCBI Taxonomy" id="2705421"/>
    <lineage>
        <taxon>Bacteria</taxon>
        <taxon>Pseudomonadati</taxon>
        <taxon>Pseudomonadota</taxon>
        <taxon>Alphaproteobacteria</taxon>
        <taxon>Rhodobacterales</taxon>
        <taxon>Paracoccaceae</taxon>
        <taxon>Pseudoroseicyclus</taxon>
    </lineage>
</organism>
<proteinExistence type="predicted"/>
<evidence type="ECO:0000313" key="2">
    <source>
        <dbReference type="Proteomes" id="UP000474757"/>
    </source>
</evidence>
<protein>
    <submittedName>
        <fullName evidence="1">Sulfotransferase</fullName>
    </submittedName>
</protein>
<comment type="caution">
    <text evidence="1">The sequence shown here is derived from an EMBL/GenBank/DDBJ whole genome shotgun (WGS) entry which is preliminary data.</text>
</comment>
<name>A0A6B2JIW9_9RHOB</name>
<dbReference type="SUPFAM" id="SSF52540">
    <property type="entry name" value="P-loop containing nucleoside triphosphate hydrolases"/>
    <property type="match status" value="1"/>
</dbReference>
<dbReference type="InterPro" id="IPR027417">
    <property type="entry name" value="P-loop_NTPase"/>
</dbReference>
<dbReference type="EMBL" id="JAAGAB010000002">
    <property type="protein sequence ID" value="NDV01353.1"/>
    <property type="molecule type" value="Genomic_DNA"/>
</dbReference>
<dbReference type="Proteomes" id="UP000474757">
    <property type="component" value="Unassembled WGS sequence"/>
</dbReference>
<dbReference type="AlphaFoldDB" id="A0A6B2JIW9"/>
<reference evidence="1 2" key="1">
    <citation type="submission" date="2020-02" db="EMBL/GenBank/DDBJ databases">
        <title>Pseudoroseicyclus tamarix, sp. nov., isolated from offshore sediment of a Tamarix chinensis forest.</title>
        <authorList>
            <person name="Gai Y."/>
        </authorList>
    </citation>
    <scope>NUCLEOTIDE SEQUENCE [LARGE SCALE GENOMIC DNA]</scope>
    <source>
        <strain evidence="1 2">CLL3-39</strain>
    </source>
</reference>
<gene>
    <name evidence="1" type="ORF">GZA08_10290</name>
</gene>
<dbReference type="Gene3D" id="3.40.50.300">
    <property type="entry name" value="P-loop containing nucleotide triphosphate hydrolases"/>
    <property type="match status" value="1"/>
</dbReference>
<keyword evidence="2" id="KW-1185">Reference proteome</keyword>
<sequence>MSVKGKLRSARALWREVRDPPLITRNESLKRERIKALVSTPCPAPVFIFGLQKSGTSAICGLLGEATGERTQIDFEGAWEPYMSRLVRGETGTRAFVRRNAWAFSARIIKEPCLTLAAPELMAHFPAARAIFVVREPASNIQSILNRLKIPGHLAELGGDAPPLPNDTWRCLLGGADLGYGGQSHIEALALRWSRAAETYLAQPERYVLVRYEDFLADKTGAIEGLAAAVGLEATRPIDHLLDVQFQPAAKVRSAPAEFFGERNLEIITRLTGPAAERLGYA</sequence>
<accession>A0A6B2JIW9</accession>